<dbReference type="EMBL" id="BDRX01000094">
    <property type="protein sequence ID" value="GBF97202.1"/>
    <property type="molecule type" value="Genomic_DNA"/>
</dbReference>
<protein>
    <submittedName>
        <fullName evidence="2">Uncharacterized protein</fullName>
    </submittedName>
</protein>
<name>A0A2V0PE07_9CHLO</name>
<accession>A0A2V0PE07</accession>
<reference evidence="2 3" key="1">
    <citation type="journal article" date="2018" name="Sci. Rep.">
        <title>Raphidocelis subcapitata (=Pseudokirchneriella subcapitata) provides an insight into genome evolution and environmental adaptations in the Sphaeropleales.</title>
        <authorList>
            <person name="Suzuki S."/>
            <person name="Yamaguchi H."/>
            <person name="Nakajima N."/>
            <person name="Kawachi M."/>
        </authorList>
    </citation>
    <scope>NUCLEOTIDE SEQUENCE [LARGE SCALE GENOMIC DNA]</scope>
    <source>
        <strain evidence="2 3">NIES-35</strain>
    </source>
</reference>
<evidence type="ECO:0000256" key="1">
    <source>
        <dbReference type="SAM" id="MobiDB-lite"/>
    </source>
</evidence>
<dbReference type="OrthoDB" id="1891930at2759"/>
<feature type="compositionally biased region" description="Low complexity" evidence="1">
    <location>
        <begin position="7"/>
        <end position="20"/>
    </location>
</feature>
<dbReference type="InParanoid" id="A0A2V0PE07"/>
<evidence type="ECO:0000313" key="3">
    <source>
        <dbReference type="Proteomes" id="UP000247498"/>
    </source>
</evidence>
<comment type="caution">
    <text evidence="2">The sequence shown here is derived from an EMBL/GenBank/DDBJ whole genome shotgun (WGS) entry which is preliminary data.</text>
</comment>
<dbReference type="Proteomes" id="UP000247498">
    <property type="component" value="Unassembled WGS sequence"/>
</dbReference>
<keyword evidence="3" id="KW-1185">Reference proteome</keyword>
<feature type="region of interest" description="Disordered" evidence="1">
    <location>
        <begin position="1"/>
        <end position="20"/>
    </location>
</feature>
<sequence>MRERQQASAHAAAAAAPAASSSVFVDAVTGRHASPAGPAPLLARRRVVFSSSCGYAYDAAVEDPGRTALAGSNSRFSLPSIALRVRDLLGGAAGPAAAALREAAARLPALPTVPGRGGSSEQERRG</sequence>
<proteinExistence type="predicted"/>
<gene>
    <name evidence="2" type="ORF">Rsub_10063</name>
</gene>
<dbReference type="AlphaFoldDB" id="A0A2V0PE07"/>
<organism evidence="2 3">
    <name type="scientific">Raphidocelis subcapitata</name>
    <dbReference type="NCBI Taxonomy" id="307507"/>
    <lineage>
        <taxon>Eukaryota</taxon>
        <taxon>Viridiplantae</taxon>
        <taxon>Chlorophyta</taxon>
        <taxon>core chlorophytes</taxon>
        <taxon>Chlorophyceae</taxon>
        <taxon>CS clade</taxon>
        <taxon>Sphaeropleales</taxon>
        <taxon>Selenastraceae</taxon>
        <taxon>Raphidocelis</taxon>
    </lineage>
</organism>
<evidence type="ECO:0000313" key="2">
    <source>
        <dbReference type="EMBL" id="GBF97202.1"/>
    </source>
</evidence>